<organism evidence="9 10">
    <name type="scientific">Umboniibacter marinipuniceus</name>
    <dbReference type="NCBI Taxonomy" id="569599"/>
    <lineage>
        <taxon>Bacteria</taxon>
        <taxon>Pseudomonadati</taxon>
        <taxon>Pseudomonadota</taxon>
        <taxon>Gammaproteobacteria</taxon>
        <taxon>Cellvibrionales</taxon>
        <taxon>Cellvibrionaceae</taxon>
        <taxon>Umboniibacter</taxon>
    </lineage>
</organism>
<dbReference type="Proteomes" id="UP000267187">
    <property type="component" value="Unassembled WGS sequence"/>
</dbReference>
<keyword evidence="4" id="KW-0812">Transmembrane</keyword>
<evidence type="ECO:0000256" key="6">
    <source>
        <dbReference type="ARBA" id="ARBA00023136"/>
    </source>
</evidence>
<evidence type="ECO:0000256" key="3">
    <source>
        <dbReference type="ARBA" id="ARBA00022475"/>
    </source>
</evidence>
<keyword evidence="7" id="KW-0143">Chaperone</keyword>
<dbReference type="InterPro" id="IPR026039">
    <property type="entry name" value="YfgM"/>
</dbReference>
<dbReference type="GO" id="GO:0005886">
    <property type="term" value="C:plasma membrane"/>
    <property type="evidence" value="ECO:0007669"/>
    <property type="project" value="UniProtKB-SubCell"/>
</dbReference>
<comment type="caution">
    <text evidence="9">The sequence shown here is derived from an EMBL/GenBank/DDBJ whole genome shotgun (WGS) entry which is preliminary data.</text>
</comment>
<evidence type="ECO:0000259" key="8">
    <source>
        <dbReference type="Pfam" id="PF09976"/>
    </source>
</evidence>
<evidence type="ECO:0000256" key="2">
    <source>
        <dbReference type="ARBA" id="ARBA00004236"/>
    </source>
</evidence>
<evidence type="ECO:0000256" key="5">
    <source>
        <dbReference type="ARBA" id="ARBA00022989"/>
    </source>
</evidence>
<evidence type="ECO:0000256" key="7">
    <source>
        <dbReference type="ARBA" id="ARBA00023186"/>
    </source>
</evidence>
<keyword evidence="6" id="KW-0472">Membrane</keyword>
<dbReference type="RefSeq" id="WP_121877147.1">
    <property type="nucleotide sequence ID" value="NZ_REFJ01000004.1"/>
</dbReference>
<dbReference type="Pfam" id="PF09976">
    <property type="entry name" value="TPR_21"/>
    <property type="match status" value="1"/>
</dbReference>
<dbReference type="PIRSF" id="PIRSF006170">
    <property type="entry name" value="YfgM"/>
    <property type="match status" value="1"/>
</dbReference>
<evidence type="ECO:0000313" key="9">
    <source>
        <dbReference type="EMBL" id="RMA79391.1"/>
    </source>
</evidence>
<protein>
    <submittedName>
        <fullName evidence="9">Putative negative regulator of RcsB-dependent stress response</fullName>
    </submittedName>
</protein>
<sequence length="230" mass="25004">MDPLRTEEEQLEALKLWWEENGKQTVAAIVLVAAGWGGWQYWGAQEQAHREDGSALYSQLQTLVATPELTDIQKASIETLGQRLQNEFDDTGYAEFAALELAKYRFNQGDTLGAEAALSTINLAEARPEVAQLAALRLARAQWANGDADAALATLNSVSVSTFASLYDELRGDIAFSQADRVSARAYYQSALTALQNSDQGQASMQREGLLTMKIDSILVDDAAPVGDAE</sequence>
<dbReference type="EMBL" id="REFJ01000004">
    <property type="protein sequence ID" value="RMA79391.1"/>
    <property type="molecule type" value="Genomic_DNA"/>
</dbReference>
<reference evidence="9 10" key="1">
    <citation type="submission" date="2018-10" db="EMBL/GenBank/DDBJ databases">
        <title>Genomic Encyclopedia of Type Strains, Phase IV (KMG-IV): sequencing the most valuable type-strain genomes for metagenomic binning, comparative biology and taxonomic classification.</title>
        <authorList>
            <person name="Goeker M."/>
        </authorList>
    </citation>
    <scope>NUCLEOTIDE SEQUENCE [LARGE SCALE GENOMIC DNA]</scope>
    <source>
        <strain evidence="9 10">DSM 25080</strain>
    </source>
</reference>
<dbReference type="OrthoDB" id="9789675at2"/>
<evidence type="ECO:0000313" key="10">
    <source>
        <dbReference type="Proteomes" id="UP000267187"/>
    </source>
</evidence>
<dbReference type="PANTHER" id="PTHR38035:SF1">
    <property type="entry name" value="ANCILLARY SECYEG TRANSLOCON SUBUNIT"/>
    <property type="match status" value="1"/>
</dbReference>
<keyword evidence="3" id="KW-1003">Cell membrane</keyword>
<evidence type="ECO:0000256" key="1">
    <source>
        <dbReference type="ARBA" id="ARBA00004167"/>
    </source>
</evidence>
<evidence type="ECO:0000256" key="4">
    <source>
        <dbReference type="ARBA" id="ARBA00022692"/>
    </source>
</evidence>
<proteinExistence type="predicted"/>
<dbReference type="PANTHER" id="PTHR38035">
    <property type="entry name" value="UPF0070 PROTEIN YFGM"/>
    <property type="match status" value="1"/>
</dbReference>
<gene>
    <name evidence="9" type="ORF">DFR27_1831</name>
</gene>
<dbReference type="AlphaFoldDB" id="A0A3M0A2H8"/>
<dbReference type="GO" id="GO:0044877">
    <property type="term" value="F:protein-containing complex binding"/>
    <property type="evidence" value="ECO:0007669"/>
    <property type="project" value="InterPro"/>
</dbReference>
<feature type="domain" description="Ancillary SecYEG translocon subunit/Cell division coordinator CpoB TPR" evidence="8">
    <location>
        <begin position="15"/>
        <end position="218"/>
    </location>
</feature>
<dbReference type="InterPro" id="IPR018704">
    <property type="entry name" value="SecYEG/CpoB_TPR"/>
</dbReference>
<name>A0A3M0A2H8_9GAMM</name>
<comment type="subcellular location">
    <subcellularLocation>
        <location evidence="2">Cell membrane</location>
    </subcellularLocation>
    <subcellularLocation>
        <location evidence="1">Membrane</location>
        <topology evidence="1">Single-pass membrane protein</topology>
    </subcellularLocation>
</comment>
<keyword evidence="10" id="KW-1185">Reference proteome</keyword>
<accession>A0A3M0A2H8</accession>
<keyword evidence="5" id="KW-1133">Transmembrane helix</keyword>